<protein>
    <submittedName>
        <fullName evidence="1">Uncharacterized protein</fullName>
    </submittedName>
</protein>
<sequence length="48" mass="5071">MRSTALCMKGARIESLCLRHSGFTGFTTATSTQELSTAVTDIDVGFGT</sequence>
<accession>A0A3B0TQE1</accession>
<dbReference type="AlphaFoldDB" id="A0A3B0TQE1"/>
<organism evidence="1">
    <name type="scientific">hydrothermal vent metagenome</name>
    <dbReference type="NCBI Taxonomy" id="652676"/>
    <lineage>
        <taxon>unclassified sequences</taxon>
        <taxon>metagenomes</taxon>
        <taxon>ecological metagenomes</taxon>
    </lineage>
</organism>
<dbReference type="EMBL" id="UOEK01000548">
    <property type="protein sequence ID" value="VAW09286.1"/>
    <property type="molecule type" value="Genomic_DNA"/>
</dbReference>
<reference evidence="1" key="1">
    <citation type="submission" date="2018-06" db="EMBL/GenBank/DDBJ databases">
        <authorList>
            <person name="Zhirakovskaya E."/>
        </authorList>
    </citation>
    <scope>NUCLEOTIDE SEQUENCE</scope>
</reference>
<proteinExistence type="predicted"/>
<evidence type="ECO:0000313" key="1">
    <source>
        <dbReference type="EMBL" id="VAW09286.1"/>
    </source>
</evidence>
<gene>
    <name evidence="1" type="ORF">MNBD_ACTINO02-119</name>
</gene>
<name>A0A3B0TQE1_9ZZZZ</name>